<accession>A0A0L0JD21</accession>
<dbReference type="InterPro" id="IPR016032">
    <property type="entry name" value="Sig_transdc_resp-reg_C-effctor"/>
</dbReference>
<evidence type="ECO:0000256" key="2">
    <source>
        <dbReference type="ARBA" id="ARBA00023125"/>
    </source>
</evidence>
<dbReference type="InterPro" id="IPR011990">
    <property type="entry name" value="TPR-like_helical_dom_sf"/>
</dbReference>
<protein>
    <submittedName>
        <fullName evidence="5">LuxR family transcriptional regulator</fullName>
    </submittedName>
</protein>
<keyword evidence="1" id="KW-0805">Transcription regulation</keyword>
<dbReference type="Proteomes" id="UP000037151">
    <property type="component" value="Unassembled WGS sequence"/>
</dbReference>
<dbReference type="InterPro" id="IPR027417">
    <property type="entry name" value="P-loop_NTPase"/>
</dbReference>
<dbReference type="PANTHER" id="PTHR44688">
    <property type="entry name" value="DNA-BINDING TRANSCRIPTIONAL ACTIVATOR DEVR_DOSR"/>
    <property type="match status" value="1"/>
</dbReference>
<dbReference type="SMART" id="SM00382">
    <property type="entry name" value="AAA"/>
    <property type="match status" value="1"/>
</dbReference>
<dbReference type="AlphaFoldDB" id="A0A0L0JD21"/>
<dbReference type="Pfam" id="PF13191">
    <property type="entry name" value="AAA_16"/>
    <property type="match status" value="1"/>
</dbReference>
<dbReference type="SUPFAM" id="SSF46894">
    <property type="entry name" value="C-terminal effector domain of the bipartite response regulators"/>
    <property type="match status" value="1"/>
</dbReference>
<keyword evidence="2" id="KW-0238">DNA-binding</keyword>
<organism evidence="5 6">
    <name type="scientific">Streptomyces acidiscabies</name>
    <dbReference type="NCBI Taxonomy" id="42234"/>
    <lineage>
        <taxon>Bacteria</taxon>
        <taxon>Bacillati</taxon>
        <taxon>Actinomycetota</taxon>
        <taxon>Actinomycetes</taxon>
        <taxon>Kitasatosporales</taxon>
        <taxon>Streptomycetaceae</taxon>
        <taxon>Streptomyces</taxon>
    </lineage>
</organism>
<reference evidence="6" key="1">
    <citation type="submission" date="2014-07" db="EMBL/GenBank/DDBJ databases">
        <title>Genome sequencing of plant-pathogenic Streptomyces species.</title>
        <authorList>
            <person name="Harrison J."/>
            <person name="Sapp M."/>
            <person name="Thwaites R."/>
            <person name="Studholme D.J."/>
        </authorList>
    </citation>
    <scope>NUCLEOTIDE SEQUENCE [LARGE SCALE GENOMIC DNA]</scope>
    <source>
        <strain evidence="6">NCPPB 4445</strain>
    </source>
</reference>
<dbReference type="PATRIC" id="fig|42234.21.peg.9111"/>
<dbReference type="SUPFAM" id="SSF48452">
    <property type="entry name" value="TPR-like"/>
    <property type="match status" value="1"/>
</dbReference>
<dbReference type="GO" id="GO:0006355">
    <property type="term" value="P:regulation of DNA-templated transcription"/>
    <property type="evidence" value="ECO:0007669"/>
    <property type="project" value="InterPro"/>
</dbReference>
<dbReference type="PRINTS" id="PR00038">
    <property type="entry name" value="HTHLUXR"/>
</dbReference>
<dbReference type="Gene3D" id="1.10.10.10">
    <property type="entry name" value="Winged helix-like DNA-binding domain superfamily/Winged helix DNA-binding domain"/>
    <property type="match status" value="1"/>
</dbReference>
<comment type="caution">
    <text evidence="5">The sequence shown here is derived from an EMBL/GenBank/DDBJ whole genome shotgun (WGS) entry which is preliminary data.</text>
</comment>
<dbReference type="PANTHER" id="PTHR44688:SF16">
    <property type="entry name" value="DNA-BINDING TRANSCRIPTIONAL ACTIVATOR DEVR_DOSR"/>
    <property type="match status" value="1"/>
</dbReference>
<dbReference type="OrthoDB" id="4500249at2"/>
<dbReference type="SUPFAM" id="SSF52540">
    <property type="entry name" value="P-loop containing nucleoside triphosphate hydrolases"/>
    <property type="match status" value="1"/>
</dbReference>
<dbReference type="Pfam" id="PF00196">
    <property type="entry name" value="GerE"/>
    <property type="match status" value="1"/>
</dbReference>
<dbReference type="InterPro" id="IPR003593">
    <property type="entry name" value="AAA+_ATPase"/>
</dbReference>
<gene>
    <name evidence="5" type="ORF">IQ63_44355</name>
</gene>
<dbReference type="SMART" id="SM00421">
    <property type="entry name" value="HTH_LUXR"/>
    <property type="match status" value="1"/>
</dbReference>
<evidence type="ECO:0000259" key="4">
    <source>
        <dbReference type="PROSITE" id="PS50043"/>
    </source>
</evidence>
<dbReference type="InterPro" id="IPR000792">
    <property type="entry name" value="Tscrpt_reg_LuxR_C"/>
</dbReference>
<dbReference type="CDD" id="cd06170">
    <property type="entry name" value="LuxR_C_like"/>
    <property type="match status" value="1"/>
</dbReference>
<dbReference type="PROSITE" id="PS50043">
    <property type="entry name" value="HTH_LUXR_2"/>
    <property type="match status" value="1"/>
</dbReference>
<evidence type="ECO:0000313" key="5">
    <source>
        <dbReference type="EMBL" id="KND23622.1"/>
    </source>
</evidence>
<dbReference type="PROSITE" id="PS00622">
    <property type="entry name" value="HTH_LUXR_1"/>
    <property type="match status" value="1"/>
</dbReference>
<dbReference type="InterPro" id="IPR036388">
    <property type="entry name" value="WH-like_DNA-bd_sf"/>
</dbReference>
<feature type="domain" description="HTH luxR-type" evidence="4">
    <location>
        <begin position="884"/>
        <end position="951"/>
    </location>
</feature>
<dbReference type="RefSeq" id="WP_050375716.1">
    <property type="nucleotide sequence ID" value="NZ_KQ257835.1"/>
</dbReference>
<dbReference type="Gene3D" id="1.25.40.10">
    <property type="entry name" value="Tetratricopeptide repeat domain"/>
    <property type="match status" value="1"/>
</dbReference>
<sequence length="954" mass="102420">MPLKDQARGNAAALVGRQAQVACLAAVVKDLADGRGAVLEVTGEPGIGKTTLLGLLAERAAEAGALVARAHAVRGAARPGQIITEVLDALEARNPREPDAEVRNVLGRWAARHGGVLVLDNVHLCDEQSARLIAQLVRTPPPGPFVLALAHRPRQSGPVLREALEHGVETGSVVRLAPTSLDLRAISALLGHAESDTVSRPARDHAYTEWRASETPVLDSTYVEQLHAASGGNPRMLRILLAARWDPDEWPLSAGTDRDGMLREAVFVVNELDSLTTDAAHAVHAAAVLGDPFLPDDVAEVSGLDLERTLGAFTELVDVDLIRPLPWGGGYVFRHPVLGHVALEHPSPSTRVGAHRRAMDLLTARGASALLRARQAEHLVGAGSAQARQVLVDGAAEAMAKSPATAARWLRLALDHLPAGERISAPRVLLVLDHCQALSAVGRLQEARTLVHELLRHQADLSEDLLLNVYAVCGELERLLGRHQEAEAVIRTALDLVPRPLPVPLPSPTAELITAYGRVQLFRGTYGEARDVVREAARAAGTAGPAVPYLRALGALGDTQLGLLPEAVAEVTECARIVDALPDAAAVTMPDVLAMLGCAELFQERFHDAYRHLERGLQATTGATRRFIRINQLVALCHLDQMTGRLETLCRRAEEAHLLARTSGVDEAAGIAMILRATGLLWTGPRRDTDRLLELTEEGLSLALRKRGWRAAVAVGLRAQAQFLAGDREGCLRTLVEEGGPRLERLLRAWQPSLLALASVAALRCGDLDAARDWAETGETVAEQLGLPLQQQHVRRARAELHAAEGEHRLAAGLFFDVAESFRRAGLPVEHAWTLVTGAPSAHAAHGTQQALEWLDMAGKAARTCGAQRILEEAAKARSLLPVSHATTALLTEREREIAELAAGGKRTKEIAEQLFVSTRTVEAHLGSVYRKLDIPSRAALPRALGTVIHRPAV</sequence>
<name>A0A0L0JD21_9ACTN</name>
<keyword evidence="3" id="KW-0804">Transcription</keyword>
<dbReference type="GO" id="GO:0003677">
    <property type="term" value="F:DNA binding"/>
    <property type="evidence" value="ECO:0007669"/>
    <property type="project" value="UniProtKB-KW"/>
</dbReference>
<dbReference type="EMBL" id="JPPY01000259">
    <property type="protein sequence ID" value="KND23622.1"/>
    <property type="molecule type" value="Genomic_DNA"/>
</dbReference>
<dbReference type="Gene3D" id="3.40.50.300">
    <property type="entry name" value="P-loop containing nucleotide triphosphate hydrolases"/>
    <property type="match status" value="1"/>
</dbReference>
<evidence type="ECO:0000256" key="1">
    <source>
        <dbReference type="ARBA" id="ARBA00023015"/>
    </source>
</evidence>
<proteinExistence type="predicted"/>
<evidence type="ECO:0000313" key="6">
    <source>
        <dbReference type="Proteomes" id="UP000037151"/>
    </source>
</evidence>
<dbReference type="InterPro" id="IPR041664">
    <property type="entry name" value="AAA_16"/>
</dbReference>
<evidence type="ECO:0000256" key="3">
    <source>
        <dbReference type="ARBA" id="ARBA00023163"/>
    </source>
</evidence>